<dbReference type="GO" id="GO:0008195">
    <property type="term" value="F:phosphatidate phosphatase activity"/>
    <property type="evidence" value="ECO:0007669"/>
    <property type="project" value="TreeGrafter"/>
</dbReference>
<comment type="subcellular location">
    <subcellularLocation>
        <location evidence="1">Membrane</location>
        <topology evidence="1">Multi-pass membrane protein</topology>
    </subcellularLocation>
</comment>
<feature type="transmembrane region" description="Helical" evidence="7">
    <location>
        <begin position="317"/>
        <end position="340"/>
    </location>
</feature>
<dbReference type="eggNOG" id="KOG3030">
    <property type="taxonomic scope" value="Eukaryota"/>
</dbReference>
<feature type="compositionally biased region" description="Low complexity" evidence="6">
    <location>
        <begin position="28"/>
        <end position="60"/>
    </location>
</feature>
<dbReference type="GeneID" id="19320079"/>
<dbReference type="KEGG" id="pfp:PFL1_05999"/>
<dbReference type="HOGENOM" id="CLU_428354_0_0_1"/>
<dbReference type="Pfam" id="PF01569">
    <property type="entry name" value="PAP2"/>
    <property type="match status" value="1"/>
</dbReference>
<reference evidence="9 10" key="1">
    <citation type="journal article" date="2013" name="Plant Cell">
        <title>The transition from a phytopathogenic smut ancestor to an anamorphic biocontrol agent deciphered by comparative whole-genome analysis.</title>
        <authorList>
            <person name="Lefebvre F."/>
            <person name="Joly D.L."/>
            <person name="Labbe C."/>
            <person name="Teichmann B."/>
            <person name="Linning R."/>
            <person name="Belzile F."/>
            <person name="Bakkeren G."/>
            <person name="Belanger R.R."/>
        </authorList>
    </citation>
    <scope>NUCLEOTIDE SEQUENCE [LARGE SCALE GENOMIC DNA]</scope>
    <source>
        <strain evidence="9 10">PF-1</strain>
    </source>
</reference>
<dbReference type="Gene3D" id="1.20.144.10">
    <property type="entry name" value="Phosphatidic acid phosphatase type 2/haloperoxidase"/>
    <property type="match status" value="1"/>
</dbReference>
<feature type="transmembrane region" description="Helical" evidence="7">
    <location>
        <begin position="352"/>
        <end position="373"/>
    </location>
</feature>
<feature type="region of interest" description="Disordered" evidence="6">
    <location>
        <begin position="1"/>
        <end position="79"/>
    </location>
</feature>
<gene>
    <name evidence="9" type="ORF">PFL1_05999</name>
</gene>
<evidence type="ECO:0000256" key="3">
    <source>
        <dbReference type="ARBA" id="ARBA00022692"/>
    </source>
</evidence>
<dbReference type="SUPFAM" id="SSF48317">
    <property type="entry name" value="Acid phosphatase/Vanadium-dependent haloperoxidase"/>
    <property type="match status" value="1"/>
</dbReference>
<evidence type="ECO:0000256" key="4">
    <source>
        <dbReference type="ARBA" id="ARBA00022989"/>
    </source>
</evidence>
<dbReference type="FunFam" id="1.20.144.10:FF:000017">
    <property type="entry name" value="Diacylglycerol pyrophosphate phosphatase 1"/>
    <property type="match status" value="1"/>
</dbReference>
<feature type="region of interest" description="Disordered" evidence="6">
    <location>
        <begin position="204"/>
        <end position="244"/>
    </location>
</feature>
<evidence type="ECO:0000256" key="5">
    <source>
        <dbReference type="ARBA" id="ARBA00023136"/>
    </source>
</evidence>
<feature type="compositionally biased region" description="Acidic residues" evidence="6">
    <location>
        <begin position="531"/>
        <end position="543"/>
    </location>
</feature>
<dbReference type="AlphaFoldDB" id="A0A061H6Y1"/>
<accession>A0A061H6Y1</accession>
<evidence type="ECO:0000256" key="6">
    <source>
        <dbReference type="SAM" id="MobiDB-lite"/>
    </source>
</evidence>
<dbReference type="EMBL" id="KE361645">
    <property type="protein sequence ID" value="EPQ26351.1"/>
    <property type="molecule type" value="Genomic_DNA"/>
</dbReference>
<dbReference type="InterPro" id="IPR000326">
    <property type="entry name" value="PAP2/HPO"/>
</dbReference>
<feature type="domain" description="Phosphatidic acid phosphatase type 2/haloperoxidase" evidence="8">
    <location>
        <begin position="350"/>
        <end position="498"/>
    </location>
</feature>
<dbReference type="InterPro" id="IPR043216">
    <property type="entry name" value="PAP-like"/>
</dbReference>
<dbReference type="GO" id="GO:0006644">
    <property type="term" value="P:phospholipid metabolic process"/>
    <property type="evidence" value="ECO:0007669"/>
    <property type="project" value="InterPro"/>
</dbReference>
<keyword evidence="3 7" id="KW-0812">Transmembrane</keyword>
<feature type="transmembrane region" description="Helical" evidence="7">
    <location>
        <begin position="277"/>
        <end position="296"/>
    </location>
</feature>
<feature type="compositionally biased region" description="Basic and acidic residues" evidence="6">
    <location>
        <begin position="130"/>
        <end position="141"/>
    </location>
</feature>
<dbReference type="Proteomes" id="UP000053664">
    <property type="component" value="Unassembled WGS sequence"/>
</dbReference>
<dbReference type="CDD" id="cd03390">
    <property type="entry name" value="PAP2_containing_1_like"/>
    <property type="match status" value="1"/>
</dbReference>
<keyword evidence="5 7" id="KW-0472">Membrane</keyword>
<dbReference type="GO" id="GO:0046839">
    <property type="term" value="P:phospholipid dephosphorylation"/>
    <property type="evidence" value="ECO:0007669"/>
    <property type="project" value="TreeGrafter"/>
</dbReference>
<protein>
    <recommendedName>
        <fullName evidence="8">Phosphatidic acid phosphatase type 2/haloperoxidase domain-containing protein</fullName>
    </recommendedName>
</protein>
<evidence type="ECO:0000256" key="1">
    <source>
        <dbReference type="ARBA" id="ARBA00004141"/>
    </source>
</evidence>
<feature type="region of interest" description="Disordered" evidence="6">
    <location>
        <begin position="525"/>
        <end position="601"/>
    </location>
</feature>
<feature type="transmembrane region" description="Helical" evidence="7">
    <location>
        <begin position="453"/>
        <end position="471"/>
    </location>
</feature>
<evidence type="ECO:0000256" key="2">
    <source>
        <dbReference type="ARBA" id="ARBA00008816"/>
    </source>
</evidence>
<dbReference type="PANTHER" id="PTHR10165">
    <property type="entry name" value="LIPID PHOSPHATE PHOSPHATASE"/>
    <property type="match status" value="1"/>
</dbReference>
<evidence type="ECO:0000256" key="7">
    <source>
        <dbReference type="SAM" id="Phobius"/>
    </source>
</evidence>
<name>A0A061H6Y1_9BASI</name>
<dbReference type="SMART" id="SM00014">
    <property type="entry name" value="acidPPc"/>
    <property type="match status" value="1"/>
</dbReference>
<comment type="similarity">
    <text evidence="2">Belongs to the PA-phosphatase related phosphoesterase family.</text>
</comment>
<dbReference type="GO" id="GO:0016020">
    <property type="term" value="C:membrane"/>
    <property type="evidence" value="ECO:0007669"/>
    <property type="project" value="UniProtKB-SubCell"/>
</dbReference>
<proteinExistence type="inferred from homology"/>
<evidence type="ECO:0000259" key="8">
    <source>
        <dbReference type="SMART" id="SM00014"/>
    </source>
</evidence>
<feature type="region of interest" description="Disordered" evidence="6">
    <location>
        <begin position="123"/>
        <end position="152"/>
    </location>
</feature>
<feature type="compositionally biased region" description="Basic residues" evidence="6">
    <location>
        <begin position="548"/>
        <end position="562"/>
    </location>
</feature>
<dbReference type="PANTHER" id="PTHR10165:SF35">
    <property type="entry name" value="RE23632P"/>
    <property type="match status" value="1"/>
</dbReference>
<feature type="region of interest" description="Disordered" evidence="6">
    <location>
        <begin position="168"/>
        <end position="189"/>
    </location>
</feature>
<feature type="compositionally biased region" description="Polar residues" evidence="6">
    <location>
        <begin position="204"/>
        <end position="216"/>
    </location>
</feature>
<feature type="transmembrane region" description="Helical" evidence="7">
    <location>
        <begin position="423"/>
        <end position="441"/>
    </location>
</feature>
<feature type="transmembrane region" description="Helical" evidence="7">
    <location>
        <begin position="483"/>
        <end position="502"/>
    </location>
</feature>
<evidence type="ECO:0000313" key="9">
    <source>
        <dbReference type="EMBL" id="EPQ26351.1"/>
    </source>
</evidence>
<organism evidence="9 10">
    <name type="scientific">Pseudozyma flocculosa PF-1</name>
    <dbReference type="NCBI Taxonomy" id="1277687"/>
    <lineage>
        <taxon>Eukaryota</taxon>
        <taxon>Fungi</taxon>
        <taxon>Dikarya</taxon>
        <taxon>Basidiomycota</taxon>
        <taxon>Ustilaginomycotina</taxon>
        <taxon>Ustilaginomycetes</taxon>
        <taxon>Ustilaginales</taxon>
        <taxon>Ustilaginaceae</taxon>
        <taxon>Pseudozyma</taxon>
    </lineage>
</organism>
<feature type="compositionally biased region" description="Polar residues" evidence="6">
    <location>
        <begin position="7"/>
        <end position="27"/>
    </location>
</feature>
<dbReference type="InterPro" id="IPR036938">
    <property type="entry name" value="PAP2/HPO_sf"/>
</dbReference>
<evidence type="ECO:0000313" key="10">
    <source>
        <dbReference type="Proteomes" id="UP000053664"/>
    </source>
</evidence>
<dbReference type="RefSeq" id="XP_007881728.1">
    <property type="nucleotide sequence ID" value="XM_007883537.1"/>
</dbReference>
<keyword evidence="4 7" id="KW-1133">Transmembrane helix</keyword>
<sequence>MPLSPLAQPNPTTTFINPHSVYGSPNQASRAQQSRHQLAASSHSASSTPRSVSAAPSPSALEHSDPLSNPLLAGGSQDTKVDPATLTALQDADASYEDASLSGYPSIRDIQAQAQRHQQYYYPADYPSPADHHPSTTEHNSRWTPKPFRKPPLQRNYDSYRSIAHPFESFSDSDHSHPNHRRRPNSTLFGRLASRASEFGRNMYAQNQNGNDGTADQHQHQHVHVGPAAGVNGGQHIPSASKLPGGDLYRTLRWSRQRPPMTRERKLLLLRSYLPDWIITIVLAGLLALINNVHGFRREFSLTDTSIQHTFATSERVPMWLLGVSAVIVPALIIAGVALGVSRSVWDLHNGLLGFVLAHCLNVTATTIIKVCVGRPRPDLIDRCQPRPGSANAQPYGLATDAICSVGVDNSELRDGFRSFPSGHASSAFAGLTFLSLYLAAKMHLFDRRGHAISAWLTLTPMLGAVLIAVSRTMDYRHHATDVIAGGILGFVMAFSVYRLYFPPLSHPLCHKPYSPRIPREGMFSTGAGYDEGDVEENASELDDSPRHQHRHHHHHHHHRHHGADTAAAVGGDGAGGATTTTTYGGAPGAGTHSRQGSDARMLDATKGVVQAYERDPSPVHGAKASLEDDYVPETVNRV</sequence>
<dbReference type="OrthoDB" id="8907274at2759"/>